<dbReference type="InterPro" id="IPR036093">
    <property type="entry name" value="NAC_dom_sf"/>
</dbReference>
<keyword evidence="3" id="KW-0804">Transcription</keyword>
<evidence type="ECO:0000313" key="5">
    <source>
        <dbReference type="EnsemblPlants" id="EMT01861"/>
    </source>
</evidence>
<dbReference type="GO" id="GO:0003700">
    <property type="term" value="F:DNA-binding transcription factor activity"/>
    <property type="evidence" value="ECO:0007669"/>
    <property type="project" value="InterPro"/>
</dbReference>
<protein>
    <submittedName>
        <fullName evidence="5">NAC domain-containing protein 8</fullName>
    </submittedName>
</protein>
<sequence>MDSGACFWRRPDADCLSLSAWQRRCQSEGATSARSSESRAAQCDAADMILARFNGSVIDPTASRCKQLAAFRHQKIITNIDLSRSFIRSLVTTIVAVIRNPTHPPPSQFECPNCKYCIDNSDVLSLWPGLPAGVKFDPTDLELLEHLEGKVGRAPSHDLIDGFIPTIEEAEGICYTHPENLPGTKMDGRNNHFFHKISNAYDVGQRKRRKISNSDHTICDEHFRWHKTGKSKHIFDNNGVIKGWKKILVLSMRSRKGQKTNWTMHQYHLGVDQDENHGELVVSKVFYQSKKAGQPVMCPVNEESDSFAGEIDPTTPMAYPPQPRPPNSGSSRTEQNQEEYAMLSGPDECPSRGATPDATYPRMQPLPLDTDALQGLPDPGTPPSFSLMASWFTGSSSHAMEDAPLSGLDERLSRGPTSDAAYPEAEGQPLPLDVETLQGNPYLGTPPDISLPVDMQLGSQDIFWVDSVFTREEGF</sequence>
<dbReference type="Gene3D" id="2.170.150.80">
    <property type="entry name" value="NAC domain"/>
    <property type="match status" value="1"/>
</dbReference>
<keyword evidence="4" id="KW-0539">Nucleus</keyword>
<evidence type="ECO:0000256" key="1">
    <source>
        <dbReference type="ARBA" id="ARBA00023015"/>
    </source>
</evidence>
<dbReference type="EnsemblPlants" id="EMT01861">
    <property type="protein sequence ID" value="EMT01861"/>
    <property type="gene ID" value="F775_14938"/>
</dbReference>
<evidence type="ECO:0000256" key="3">
    <source>
        <dbReference type="ARBA" id="ARBA00023163"/>
    </source>
</evidence>
<evidence type="ECO:0000256" key="4">
    <source>
        <dbReference type="ARBA" id="ARBA00023242"/>
    </source>
</evidence>
<dbReference type="AlphaFoldDB" id="R7W4J1"/>
<dbReference type="GO" id="GO:0000976">
    <property type="term" value="F:transcription cis-regulatory region binding"/>
    <property type="evidence" value="ECO:0007669"/>
    <property type="project" value="TreeGrafter"/>
</dbReference>
<keyword evidence="2" id="KW-0238">DNA-binding</keyword>
<keyword evidence="1" id="KW-0805">Transcription regulation</keyword>
<reference evidence="5" key="1">
    <citation type="submission" date="2015-06" db="UniProtKB">
        <authorList>
            <consortium name="EnsemblPlants"/>
        </authorList>
    </citation>
    <scope>IDENTIFICATION</scope>
</reference>
<dbReference type="PROSITE" id="PS51005">
    <property type="entry name" value="NAC"/>
    <property type="match status" value="1"/>
</dbReference>
<evidence type="ECO:0000256" key="2">
    <source>
        <dbReference type="ARBA" id="ARBA00023125"/>
    </source>
</evidence>
<accession>R7W4J1</accession>
<dbReference type="Pfam" id="PF02365">
    <property type="entry name" value="NAM"/>
    <property type="match status" value="1"/>
</dbReference>
<dbReference type="GO" id="GO:0005634">
    <property type="term" value="C:nucleus"/>
    <property type="evidence" value="ECO:0007669"/>
    <property type="project" value="TreeGrafter"/>
</dbReference>
<proteinExistence type="predicted"/>
<dbReference type="SUPFAM" id="SSF101941">
    <property type="entry name" value="NAC domain"/>
    <property type="match status" value="1"/>
</dbReference>
<organism evidence="5">
    <name type="scientific">Aegilops tauschii</name>
    <name type="common">Tausch's goatgrass</name>
    <name type="synonym">Aegilops squarrosa</name>
    <dbReference type="NCBI Taxonomy" id="37682"/>
    <lineage>
        <taxon>Eukaryota</taxon>
        <taxon>Viridiplantae</taxon>
        <taxon>Streptophyta</taxon>
        <taxon>Embryophyta</taxon>
        <taxon>Tracheophyta</taxon>
        <taxon>Spermatophyta</taxon>
        <taxon>Magnoliopsida</taxon>
        <taxon>Liliopsida</taxon>
        <taxon>Poales</taxon>
        <taxon>Poaceae</taxon>
        <taxon>BOP clade</taxon>
        <taxon>Pooideae</taxon>
        <taxon>Triticodae</taxon>
        <taxon>Triticeae</taxon>
        <taxon>Triticinae</taxon>
        <taxon>Aegilops</taxon>
    </lineage>
</organism>
<dbReference type="PANTHER" id="PTHR31079">
    <property type="entry name" value="NAC DOMAIN-CONTAINING PROTEIN 73"/>
    <property type="match status" value="1"/>
</dbReference>
<name>R7W4J1_AEGTA</name>
<dbReference type="InterPro" id="IPR044799">
    <property type="entry name" value="SOG1-like"/>
</dbReference>
<dbReference type="PANTHER" id="PTHR31079:SF53">
    <property type="entry name" value="NAC DOMAIN-CONTAINING PROTEIN"/>
    <property type="match status" value="1"/>
</dbReference>
<dbReference type="InterPro" id="IPR003441">
    <property type="entry name" value="NAC-dom"/>
</dbReference>